<dbReference type="PANTHER" id="PTHR11537:SF254">
    <property type="entry name" value="POTASSIUM VOLTAGE-GATED CHANNEL PROTEIN SHAB"/>
    <property type="match status" value="1"/>
</dbReference>
<feature type="transmembrane region" description="Helical" evidence="8">
    <location>
        <begin position="194"/>
        <end position="211"/>
    </location>
</feature>
<evidence type="ECO:0000256" key="5">
    <source>
        <dbReference type="ARBA" id="ARBA00023065"/>
    </source>
</evidence>
<organism evidence="10 11">
    <name type="scientific">Microvirga arabica</name>
    <dbReference type="NCBI Taxonomy" id="1128671"/>
    <lineage>
        <taxon>Bacteria</taxon>
        <taxon>Pseudomonadati</taxon>
        <taxon>Pseudomonadota</taxon>
        <taxon>Alphaproteobacteria</taxon>
        <taxon>Hyphomicrobiales</taxon>
        <taxon>Methylobacteriaceae</taxon>
        <taxon>Microvirga</taxon>
    </lineage>
</organism>
<evidence type="ECO:0000256" key="7">
    <source>
        <dbReference type="ARBA" id="ARBA00023303"/>
    </source>
</evidence>
<feature type="domain" description="Potassium channel" evidence="9">
    <location>
        <begin position="145"/>
        <end position="215"/>
    </location>
</feature>
<keyword evidence="6 8" id="KW-0472">Membrane</keyword>
<accession>A0ABV6Y9N8</accession>
<protein>
    <submittedName>
        <fullName evidence="10">Ion channel</fullName>
    </submittedName>
</protein>
<keyword evidence="3 8" id="KW-0812">Transmembrane</keyword>
<dbReference type="Proteomes" id="UP001593940">
    <property type="component" value="Unassembled WGS sequence"/>
</dbReference>
<evidence type="ECO:0000256" key="4">
    <source>
        <dbReference type="ARBA" id="ARBA00022989"/>
    </source>
</evidence>
<feature type="transmembrane region" description="Helical" evidence="8">
    <location>
        <begin position="134"/>
        <end position="154"/>
    </location>
</feature>
<dbReference type="Pfam" id="PF07885">
    <property type="entry name" value="Ion_trans_2"/>
    <property type="match status" value="1"/>
</dbReference>
<keyword evidence="7" id="KW-0407">Ion channel</keyword>
<comment type="subcellular location">
    <subcellularLocation>
        <location evidence="1">Membrane</location>
        <topology evidence="1">Multi-pass membrane protein</topology>
    </subcellularLocation>
</comment>
<comment type="caution">
    <text evidence="10">The sequence shown here is derived from an EMBL/GenBank/DDBJ whole genome shotgun (WGS) entry which is preliminary data.</text>
</comment>
<evidence type="ECO:0000313" key="11">
    <source>
        <dbReference type="Proteomes" id="UP001593940"/>
    </source>
</evidence>
<dbReference type="SUPFAM" id="SSF81324">
    <property type="entry name" value="Voltage-gated potassium channels"/>
    <property type="match status" value="1"/>
</dbReference>
<dbReference type="Gene3D" id="1.20.120.350">
    <property type="entry name" value="Voltage-gated potassium channels. Chain C"/>
    <property type="match status" value="1"/>
</dbReference>
<feature type="transmembrane region" description="Helical" evidence="8">
    <location>
        <begin position="21"/>
        <end position="41"/>
    </location>
</feature>
<keyword evidence="5" id="KW-0406">Ion transport</keyword>
<feature type="transmembrane region" description="Helical" evidence="8">
    <location>
        <begin position="166"/>
        <end position="188"/>
    </location>
</feature>
<keyword evidence="2" id="KW-0813">Transport</keyword>
<dbReference type="Gene3D" id="1.10.287.70">
    <property type="match status" value="1"/>
</dbReference>
<proteinExistence type="predicted"/>
<dbReference type="RefSeq" id="WP_204985694.1">
    <property type="nucleotide sequence ID" value="NZ_JBHOMY010000038.1"/>
</dbReference>
<evidence type="ECO:0000313" key="10">
    <source>
        <dbReference type="EMBL" id="MFC1457987.1"/>
    </source>
</evidence>
<reference evidence="10 11" key="1">
    <citation type="submission" date="2024-09" db="EMBL/GenBank/DDBJ databases">
        <title>Nodulacao em especies de Leguminosae Basais da Amazonia e Caracterizacao dos Rizobios e Bacterias Associadas aos Nodulos.</title>
        <authorList>
            <person name="Jambeiro I.C.A."/>
            <person name="Lopes I.S."/>
            <person name="Aguiar E.R.G.R."/>
            <person name="Santos A.F.J."/>
            <person name="Dos Santos J.M.F."/>
            <person name="Gross E."/>
        </authorList>
    </citation>
    <scope>NUCLEOTIDE SEQUENCE [LARGE SCALE GENOMIC DNA]</scope>
    <source>
        <strain evidence="10 11">BRUESC1165</strain>
    </source>
</reference>
<evidence type="ECO:0000256" key="2">
    <source>
        <dbReference type="ARBA" id="ARBA00022448"/>
    </source>
</evidence>
<sequence length="254" mass="28701">MSVRTRLQSLYFGESEQARRFRYGIIVFDIFTLATFILTAAVPGHWWIIPLDLLLALALSLEFAARLYAEPDRRAHLSFATLTDLVVIISLLLATFIDNYAFLRVVRALRVLRSYHVLRDLRSTSTWFRTYEDIIQRTVNLGVFIFVVTSAVYVTQNDINPGIRTYIDALYFTITTLTTTGFGDITLLGPGGRLLAVVIMVAGVSLFLRLLQAIFRPNKVRFECQDCGLLVHDADAVHCKHCGRTLHIQTEGIG</sequence>
<feature type="transmembrane region" description="Helical" evidence="8">
    <location>
        <begin position="47"/>
        <end position="65"/>
    </location>
</feature>
<dbReference type="PANTHER" id="PTHR11537">
    <property type="entry name" value="VOLTAGE-GATED POTASSIUM CHANNEL"/>
    <property type="match status" value="1"/>
</dbReference>
<feature type="transmembrane region" description="Helical" evidence="8">
    <location>
        <begin position="77"/>
        <end position="97"/>
    </location>
</feature>
<keyword evidence="4 8" id="KW-1133">Transmembrane helix</keyword>
<dbReference type="InterPro" id="IPR013099">
    <property type="entry name" value="K_chnl_dom"/>
</dbReference>
<dbReference type="InterPro" id="IPR003938">
    <property type="entry name" value="K_chnl_volt-dep_EAG/ELK/ERG"/>
</dbReference>
<evidence type="ECO:0000259" key="9">
    <source>
        <dbReference type="Pfam" id="PF07885"/>
    </source>
</evidence>
<evidence type="ECO:0000256" key="1">
    <source>
        <dbReference type="ARBA" id="ARBA00004141"/>
    </source>
</evidence>
<dbReference type="InterPro" id="IPR028325">
    <property type="entry name" value="VG_K_chnl"/>
</dbReference>
<evidence type="ECO:0000256" key="3">
    <source>
        <dbReference type="ARBA" id="ARBA00022692"/>
    </source>
</evidence>
<evidence type="ECO:0000256" key="8">
    <source>
        <dbReference type="SAM" id="Phobius"/>
    </source>
</evidence>
<dbReference type="PRINTS" id="PR01463">
    <property type="entry name" value="EAGCHANLFMLY"/>
</dbReference>
<dbReference type="InterPro" id="IPR027359">
    <property type="entry name" value="Volt_channel_dom_sf"/>
</dbReference>
<evidence type="ECO:0000256" key="6">
    <source>
        <dbReference type="ARBA" id="ARBA00023136"/>
    </source>
</evidence>
<keyword evidence="11" id="KW-1185">Reference proteome</keyword>
<name>A0ABV6Y9N8_9HYPH</name>
<gene>
    <name evidence="10" type="ORF">ACETIH_14970</name>
</gene>
<dbReference type="EMBL" id="JBHOMY010000038">
    <property type="protein sequence ID" value="MFC1457987.1"/>
    <property type="molecule type" value="Genomic_DNA"/>
</dbReference>